<feature type="region of interest" description="Disordered" evidence="1">
    <location>
        <begin position="1898"/>
        <end position="2003"/>
    </location>
</feature>
<feature type="region of interest" description="Disordered" evidence="1">
    <location>
        <begin position="1171"/>
        <end position="1192"/>
    </location>
</feature>
<sequence>MRTRNRGKRISFVSALGLGPRRAGERKPARYGEVKGKPPVHSRLTANFDAHEPLQTTQPGQVGPCRRGRPYRHRFSRNPSGRTGKVNLPRVTRVSFRDRSSTDILDATLLKGTLLHMRSPSSVAITCKTSRESGHEKLRQRGRKRRYSYTKKSTPTSSKENLRAQTNKARGEKISTTSNIPLVLKRSSRAKRGYSRRTLGTARFGESHSQLTCTQTNVPFVLPEKSDPEACMSESSPPHDHSLITGSIMRSPSSLTGVKRRRGRPPSVSKFRNHPTDKMKYQLTTSSSVSGLPVTGVHSTVCYSKTKTDQLGPKSVIDTPCMPSQLPASFLFNDSGQVRYGASDEVLQDILREVNANGHVPRVIWPTDRAQVKLTDKRSHFVDGPYADIFFDLPVVQTVFEEIWNTCDNFMGLQTKDLFLAINGLLRPGVCELWRRKREDQTKKLSRSIMGRLRPNPRPRRYSDMIISNSSSLSASSSTRQVLETTAFVEKARQGSRSVVLANARLTAAKRLMRARSKPPASSSIVACELKRSVADRISDSLLVQGTLARRIRPSRQSGKAIPPVCQVTRERRRPDVSHHIHWKFCYPSTGKENATEIPLITSSSNRKRKVRTHMSPELEGRDTPDDSTDFVLMQENMVTVSEPECSESVVLAEPPIKDDSEAVGSIPEEVKPEKPPSLLQNDQPLLLLERSGISRRKRRHALTVQRKRPVDRFLSGSKDHERECWRIERTIPTHLEDVSSNSSSASASGLADAYGRIFRPSKWYQKRTSKTVHSRRIPSRRLAGMLPMNQQKYLRSITAVKSRQSVNSPNMPRRLAVVKHEARSMSSRQKISRRPDRMCQLTLLDRLVLGLNCSVSQTDKEIHIKQLNADELDILTQRMDKTGFFVQSLSVRRNSNNDAEYNLVLTFSPAAEPAIRRPRSLASSSRHRYVSSDHSADVSLKCHSERILSKRLSNRPTTKLERSLNGSHTHLKSTSLGSGYLSDSAITLKRHDIQLSSLRQVHSDSEDASPCSVLVTNEDRVIVDGKLAASILGGDYVHTASSSKFQGRHDQWSHEGYSPHVSPNWVHSISYKRSNNAQPERHSLTLDVTPAHKRTALTKGDYPTTDAAVPDTHAGVVSSSSSTNVSTSHVVSKRSGKICMTTFQSASTFRRPSPRKVIRKVYTGSSTIPKILNRRRPPGTPPVTLPISTSVTPSTTGVISCNMNQSTSASQSNINTSTLPSTNVIQCVNKAIAPTVLFEEPNPPLTMYAQATPTLPTQYRRLQTSVTPVSVVSTSLHHSEQVPTNITHGSGISPMQSDLGVAVNTVRFPGTPPPSGIASVAARMQSGPKPCPAFETNELVPSDSAFEGDSSSLELTSTSTRSINDVPPVPFTVETLPEQTPPVKSAESSRAETIIHFQINAPEPSDRRSVSPTVPGEADAQADLDDSRTPATALSASQLLKLKRLHDGSGRPALSPTEARPAQVLSQSPSRVQSPQPLTSRSQSQAQPINTEPTTIQSRQSVQLMPNQEFSSSSSHSTTGSVRFNPGFYPVSATVGETNRHDAPSLISCDDEETDDFELKTVGNKVFSELSSDPTFISRIPSSSSDGSLLPTAVYRPTVEIPYLCGNPPVLNPIRTYKPAWSHVRPFFSTSGHMSSLASPLTTSGFTVLRGLPTVARPAFDSCTPNQVATRVVVQEPTIMSRFGEVAAAICEAGRTPSPLSSGGTTVPTFSSSATSLSQTFSVSDLSNSTGLPIVGCPNKRTVVHKYHSFRKILPKSPEPSGLVCPPTTPNSTFVNVTPISLHSPCLTQLPVVTSVYRNTLTPQPTAIPCDPSNQAAYFLDVSSNVSVGRMKSAECGPSGFGVAPNPASQLLKSLLESSDSKEQGTTQSVPTSSAASVSSTTQVTSSVSMVWNQPAHQSRGTWQLGKRATCTPTHRGSSDTAHLAAPRSSITSSISRSLSATSISSTETRSSPSLLPPTVIRTSGPTSRLQQMQQYHQRRQQLLAQRQAQKHIEQESAVRGD</sequence>
<dbReference type="Proteomes" id="UP000308267">
    <property type="component" value="Unassembled WGS sequence"/>
</dbReference>
<feature type="compositionally biased region" description="Basic residues" evidence="1">
    <location>
        <begin position="140"/>
        <end position="149"/>
    </location>
</feature>
<feature type="compositionally biased region" description="Polar residues" evidence="1">
    <location>
        <begin position="244"/>
        <end position="256"/>
    </location>
</feature>
<feature type="compositionally biased region" description="Polar residues" evidence="1">
    <location>
        <begin position="1480"/>
        <end position="1499"/>
    </location>
</feature>
<feature type="region of interest" description="Disordered" evidence="1">
    <location>
        <begin position="227"/>
        <end position="274"/>
    </location>
</feature>
<feature type="compositionally biased region" description="Low complexity" evidence="1">
    <location>
        <begin position="1351"/>
        <end position="1363"/>
    </location>
</feature>
<evidence type="ECO:0000313" key="3">
    <source>
        <dbReference type="Proteomes" id="UP000308267"/>
    </source>
</evidence>
<gene>
    <name evidence="2" type="ORF">CRM22_003139</name>
</gene>
<proteinExistence type="predicted"/>
<feature type="compositionally biased region" description="Low complexity" evidence="1">
    <location>
        <begin position="1930"/>
        <end position="1960"/>
    </location>
</feature>
<feature type="compositionally biased region" description="Basic and acidic residues" evidence="1">
    <location>
        <begin position="615"/>
        <end position="625"/>
    </location>
</feature>
<feature type="region of interest" description="Disordered" evidence="1">
    <location>
        <begin position="1448"/>
        <end position="1499"/>
    </location>
</feature>
<evidence type="ECO:0000256" key="1">
    <source>
        <dbReference type="SAM" id="MobiDB-lite"/>
    </source>
</evidence>
<feature type="compositionally biased region" description="Low complexity" evidence="1">
    <location>
        <begin position="1970"/>
        <end position="1989"/>
    </location>
</feature>
<feature type="compositionally biased region" description="Basic and acidic residues" evidence="1">
    <location>
        <begin position="1992"/>
        <end position="2003"/>
    </location>
</feature>
<feature type="compositionally biased region" description="Low complexity" evidence="1">
    <location>
        <begin position="150"/>
        <end position="159"/>
    </location>
</feature>
<feature type="region of interest" description="Disordered" evidence="1">
    <location>
        <begin position="130"/>
        <end position="171"/>
    </location>
</feature>
<dbReference type="EMBL" id="SJOL01005306">
    <property type="protein sequence ID" value="TGZ70542.1"/>
    <property type="molecule type" value="Genomic_DNA"/>
</dbReference>
<feature type="compositionally biased region" description="Basic and acidic residues" evidence="1">
    <location>
        <begin position="130"/>
        <end position="139"/>
    </location>
</feature>
<feature type="region of interest" description="Disordered" evidence="1">
    <location>
        <begin position="1398"/>
        <end position="1431"/>
    </location>
</feature>
<feature type="region of interest" description="Disordered" evidence="1">
    <location>
        <begin position="605"/>
        <end position="629"/>
    </location>
</feature>
<feature type="compositionally biased region" description="Low complexity" evidence="1">
    <location>
        <begin position="1464"/>
        <end position="1479"/>
    </location>
</feature>
<feature type="region of interest" description="Disordered" evidence="1">
    <location>
        <begin position="1344"/>
        <end position="1369"/>
    </location>
</feature>
<accession>A0A4S2M2R4</accession>
<protein>
    <submittedName>
        <fullName evidence="2">Uncharacterized protein</fullName>
    </submittedName>
</protein>
<feature type="compositionally biased region" description="Basic and acidic residues" evidence="1">
    <location>
        <begin position="22"/>
        <end position="36"/>
    </location>
</feature>
<evidence type="ECO:0000313" key="2">
    <source>
        <dbReference type="EMBL" id="TGZ70542.1"/>
    </source>
</evidence>
<keyword evidence="3" id="KW-1185">Reference proteome</keyword>
<feature type="region of interest" description="Disordered" evidence="1">
    <location>
        <begin position="16"/>
        <end position="86"/>
    </location>
</feature>
<feature type="compositionally biased region" description="Polar residues" evidence="1">
    <location>
        <begin position="1912"/>
        <end position="1922"/>
    </location>
</feature>
<feature type="compositionally biased region" description="Basic residues" evidence="1">
    <location>
        <begin position="66"/>
        <end position="76"/>
    </location>
</feature>
<reference evidence="2 3" key="1">
    <citation type="journal article" date="2019" name="BMC Genomics">
        <title>New insights from Opisthorchis felineus genome: update on genomics of the epidemiologically important liver flukes.</title>
        <authorList>
            <person name="Ershov N.I."/>
            <person name="Mordvinov V.A."/>
            <person name="Prokhortchouk E.B."/>
            <person name="Pakharukova M.Y."/>
            <person name="Gunbin K.V."/>
            <person name="Ustyantsev K."/>
            <person name="Genaev M.A."/>
            <person name="Blinov A.G."/>
            <person name="Mazur A."/>
            <person name="Boulygina E."/>
            <person name="Tsygankova S."/>
            <person name="Khrameeva E."/>
            <person name="Chekanov N."/>
            <person name="Fan G."/>
            <person name="Xiao A."/>
            <person name="Zhang H."/>
            <person name="Xu X."/>
            <person name="Yang H."/>
            <person name="Solovyev V."/>
            <person name="Lee S.M."/>
            <person name="Liu X."/>
            <person name="Afonnikov D.A."/>
            <person name="Skryabin K.G."/>
        </authorList>
    </citation>
    <scope>NUCLEOTIDE SEQUENCE [LARGE SCALE GENOMIC DNA]</scope>
    <source>
        <strain evidence="2">AK-0245</strain>
        <tissue evidence="2">Whole organism</tissue>
    </source>
</reference>
<organism evidence="2 3">
    <name type="scientific">Opisthorchis felineus</name>
    <dbReference type="NCBI Taxonomy" id="147828"/>
    <lineage>
        <taxon>Eukaryota</taxon>
        <taxon>Metazoa</taxon>
        <taxon>Spiralia</taxon>
        <taxon>Lophotrochozoa</taxon>
        <taxon>Platyhelminthes</taxon>
        <taxon>Trematoda</taxon>
        <taxon>Digenea</taxon>
        <taxon>Opisthorchiida</taxon>
        <taxon>Opisthorchiata</taxon>
        <taxon>Opisthorchiidae</taxon>
        <taxon>Opisthorchis</taxon>
    </lineage>
</organism>
<name>A0A4S2M2R4_OPIFE</name>
<feature type="region of interest" description="Disordered" evidence="1">
    <location>
        <begin position="1859"/>
        <end position="1880"/>
    </location>
</feature>
<comment type="caution">
    <text evidence="2">The sequence shown here is derived from an EMBL/GenBank/DDBJ whole genome shotgun (WGS) entry which is preliminary data.</text>
</comment>
<dbReference type="OrthoDB" id="6250648at2759"/>